<gene>
    <name evidence="7" type="ORF">GCM10011585_19010</name>
</gene>
<reference evidence="7" key="2">
    <citation type="submission" date="2020-09" db="EMBL/GenBank/DDBJ databases">
        <authorList>
            <person name="Sun Q."/>
            <person name="Zhou Y."/>
        </authorList>
    </citation>
    <scope>NUCLEOTIDE SEQUENCE</scope>
    <source>
        <strain evidence="7">CGMCC 1.12997</strain>
    </source>
</reference>
<dbReference type="CDD" id="cd14775">
    <property type="entry name" value="TrHb2_O-like"/>
    <property type="match status" value="1"/>
</dbReference>
<sequence length="169" mass="18830">MDRAKISAMASKVPTLYEWLGGAEPLNRLIDRFYEKVPSDPILEPLFAQMPKEHFQHVAQFIAEVLGGPDDYSRLHGGHAAMIRHHLGRGITEQQRHRWVGLLLETADELELPSDPEFRSALVAYLEWGSRLAVINSALPADTPVSDAPMPAWNWGVPGGPYQPDTPES</sequence>
<dbReference type="Gene3D" id="1.10.490.10">
    <property type="entry name" value="Globins"/>
    <property type="match status" value="1"/>
</dbReference>
<dbReference type="InterPro" id="IPR012292">
    <property type="entry name" value="Globin/Proto"/>
</dbReference>
<comment type="similarity">
    <text evidence="5">Belongs to the truncated hemoglobin family. Group II subfamily.</text>
</comment>
<evidence type="ECO:0000256" key="4">
    <source>
        <dbReference type="ARBA" id="ARBA00023004"/>
    </source>
</evidence>
<evidence type="ECO:0000256" key="5">
    <source>
        <dbReference type="ARBA" id="ARBA00034496"/>
    </source>
</evidence>
<proteinExistence type="inferred from homology"/>
<dbReference type="GO" id="GO:0005344">
    <property type="term" value="F:oxygen carrier activity"/>
    <property type="evidence" value="ECO:0007669"/>
    <property type="project" value="InterPro"/>
</dbReference>
<keyword evidence="3 6" id="KW-0479">Metal-binding</keyword>
<dbReference type="PANTHER" id="PTHR47366">
    <property type="entry name" value="TWO-ON-TWO HEMOGLOBIN-3"/>
    <property type="match status" value="1"/>
</dbReference>
<keyword evidence="2 6" id="KW-0349">Heme</keyword>
<keyword evidence="4 6" id="KW-0408">Iron</keyword>
<evidence type="ECO:0000256" key="2">
    <source>
        <dbReference type="ARBA" id="ARBA00022617"/>
    </source>
</evidence>
<dbReference type="EMBL" id="BMGT01000002">
    <property type="protein sequence ID" value="GGG76283.1"/>
    <property type="molecule type" value="Genomic_DNA"/>
</dbReference>
<evidence type="ECO:0000256" key="3">
    <source>
        <dbReference type="ARBA" id="ARBA00022723"/>
    </source>
</evidence>
<dbReference type="InterPro" id="IPR044203">
    <property type="entry name" value="GlbO/GLB3-like"/>
</dbReference>
<accession>A0A917HE26</accession>
<organism evidence="7 8">
    <name type="scientific">Edaphobacter dinghuensis</name>
    <dbReference type="NCBI Taxonomy" id="1560005"/>
    <lineage>
        <taxon>Bacteria</taxon>
        <taxon>Pseudomonadati</taxon>
        <taxon>Acidobacteriota</taxon>
        <taxon>Terriglobia</taxon>
        <taxon>Terriglobales</taxon>
        <taxon>Acidobacteriaceae</taxon>
        <taxon>Edaphobacter</taxon>
    </lineage>
</organism>
<dbReference type="Proteomes" id="UP000647241">
    <property type="component" value="Unassembled WGS sequence"/>
</dbReference>
<dbReference type="AlphaFoldDB" id="A0A917HE26"/>
<dbReference type="GO" id="GO:0020037">
    <property type="term" value="F:heme binding"/>
    <property type="evidence" value="ECO:0007669"/>
    <property type="project" value="InterPro"/>
</dbReference>
<reference evidence="7" key="1">
    <citation type="journal article" date="2014" name="Int. J. Syst. Evol. Microbiol.">
        <title>Complete genome sequence of Corynebacterium casei LMG S-19264T (=DSM 44701T), isolated from a smear-ripened cheese.</title>
        <authorList>
            <consortium name="US DOE Joint Genome Institute (JGI-PGF)"/>
            <person name="Walter F."/>
            <person name="Albersmeier A."/>
            <person name="Kalinowski J."/>
            <person name="Ruckert C."/>
        </authorList>
    </citation>
    <scope>NUCLEOTIDE SEQUENCE</scope>
    <source>
        <strain evidence="7">CGMCC 1.12997</strain>
    </source>
</reference>
<dbReference type="Pfam" id="PF01152">
    <property type="entry name" value="Bac_globin"/>
    <property type="match status" value="1"/>
</dbReference>
<feature type="binding site" description="distal binding residue" evidence="6">
    <location>
        <position position="57"/>
    </location>
    <ligand>
        <name>heme</name>
        <dbReference type="ChEBI" id="CHEBI:30413"/>
    </ligand>
    <ligandPart>
        <name>Fe</name>
        <dbReference type="ChEBI" id="CHEBI:18248"/>
    </ligandPart>
</feature>
<dbReference type="SUPFAM" id="SSF46458">
    <property type="entry name" value="Globin-like"/>
    <property type="match status" value="1"/>
</dbReference>
<dbReference type="InterPro" id="IPR001486">
    <property type="entry name" value="Hemoglobin_trunc"/>
</dbReference>
<comment type="caution">
    <text evidence="7">The sequence shown here is derived from an EMBL/GenBank/DDBJ whole genome shotgun (WGS) entry which is preliminary data.</text>
</comment>
<dbReference type="InterPro" id="IPR009050">
    <property type="entry name" value="Globin-like_sf"/>
</dbReference>
<name>A0A917HE26_9BACT</name>
<evidence type="ECO:0000313" key="8">
    <source>
        <dbReference type="Proteomes" id="UP000647241"/>
    </source>
</evidence>
<dbReference type="GO" id="GO:0046872">
    <property type="term" value="F:metal ion binding"/>
    <property type="evidence" value="ECO:0007669"/>
    <property type="project" value="UniProtKB-KW"/>
</dbReference>
<keyword evidence="1" id="KW-0813">Transport</keyword>
<protein>
    <submittedName>
        <fullName evidence="7">Globin</fullName>
    </submittedName>
</protein>
<evidence type="ECO:0000256" key="1">
    <source>
        <dbReference type="ARBA" id="ARBA00022448"/>
    </source>
</evidence>
<dbReference type="GO" id="GO:0019825">
    <property type="term" value="F:oxygen binding"/>
    <property type="evidence" value="ECO:0007669"/>
    <property type="project" value="InterPro"/>
</dbReference>
<dbReference type="PANTHER" id="PTHR47366:SF1">
    <property type="entry name" value="TWO-ON-TWO HEMOGLOBIN-3"/>
    <property type="match status" value="1"/>
</dbReference>
<keyword evidence="8" id="KW-1185">Reference proteome</keyword>
<evidence type="ECO:0000313" key="7">
    <source>
        <dbReference type="EMBL" id="GGG76283.1"/>
    </source>
</evidence>
<evidence type="ECO:0000256" key="6">
    <source>
        <dbReference type="PIRSR" id="PIRSR601486-1"/>
    </source>
</evidence>